<keyword evidence="6" id="KW-0812">Transmembrane</keyword>
<dbReference type="GO" id="GO:0005524">
    <property type="term" value="F:ATP binding"/>
    <property type="evidence" value="ECO:0007669"/>
    <property type="project" value="UniProtKB-KW"/>
</dbReference>
<dbReference type="PANTHER" id="PTHR43289:SF6">
    <property type="entry name" value="SERINE_THREONINE-PROTEIN KINASE NEKL-3"/>
    <property type="match status" value="1"/>
</dbReference>
<evidence type="ECO:0000256" key="5">
    <source>
        <dbReference type="ARBA" id="ARBA00022840"/>
    </source>
</evidence>
<dbReference type="PROSITE" id="PS00108">
    <property type="entry name" value="PROTEIN_KINASE_ST"/>
    <property type="match status" value="1"/>
</dbReference>
<dbReference type="eggNOG" id="COG0515">
    <property type="taxonomic scope" value="Bacteria"/>
</dbReference>
<dbReference type="EC" id="2.7.11.1" evidence="1"/>
<evidence type="ECO:0000313" key="8">
    <source>
        <dbReference type="EMBL" id="EDM98316.1"/>
    </source>
</evidence>
<evidence type="ECO:0000256" key="2">
    <source>
        <dbReference type="ARBA" id="ARBA00022679"/>
    </source>
</evidence>
<proteinExistence type="predicted"/>
<dbReference type="Proteomes" id="UP000003639">
    <property type="component" value="Unassembled WGS sequence"/>
</dbReference>
<dbReference type="Gene3D" id="1.10.510.10">
    <property type="entry name" value="Transferase(Phosphotransferase) domain 1"/>
    <property type="match status" value="1"/>
</dbReference>
<evidence type="ECO:0000259" key="7">
    <source>
        <dbReference type="PROSITE" id="PS50011"/>
    </source>
</evidence>
<keyword evidence="9" id="KW-1185">Reference proteome</keyword>
<dbReference type="Pfam" id="PF00069">
    <property type="entry name" value="Pkinase"/>
    <property type="match status" value="1"/>
</dbReference>
<dbReference type="SMART" id="SM00220">
    <property type="entry name" value="S_TKc"/>
    <property type="match status" value="1"/>
</dbReference>
<comment type="caution">
    <text evidence="8">The sequence shown here is derived from an EMBL/GenBank/DDBJ whole genome shotgun (WGS) entry which is preliminary data.</text>
</comment>
<keyword evidence="5" id="KW-0067">ATP-binding</keyword>
<organism evidence="8 9">
    <name type="scientific">Pseudoflavonifractor capillosus ATCC 29799</name>
    <dbReference type="NCBI Taxonomy" id="411467"/>
    <lineage>
        <taxon>Bacteria</taxon>
        <taxon>Bacillati</taxon>
        <taxon>Bacillota</taxon>
        <taxon>Clostridia</taxon>
        <taxon>Eubacteriales</taxon>
        <taxon>Oscillospiraceae</taxon>
        <taxon>Pseudoflavonifractor</taxon>
    </lineage>
</organism>
<evidence type="ECO:0000256" key="6">
    <source>
        <dbReference type="SAM" id="Phobius"/>
    </source>
</evidence>
<evidence type="ECO:0000256" key="1">
    <source>
        <dbReference type="ARBA" id="ARBA00012513"/>
    </source>
</evidence>
<dbReference type="AlphaFoldDB" id="A6P0G6"/>
<evidence type="ECO:0000256" key="4">
    <source>
        <dbReference type="ARBA" id="ARBA00022777"/>
    </source>
</evidence>
<feature type="transmembrane region" description="Helical" evidence="6">
    <location>
        <begin position="230"/>
        <end position="252"/>
    </location>
</feature>
<reference evidence="8 9" key="1">
    <citation type="submission" date="2007-04" db="EMBL/GenBank/DDBJ databases">
        <authorList>
            <person name="Fulton L."/>
            <person name="Clifton S."/>
            <person name="Fulton B."/>
            <person name="Xu J."/>
            <person name="Minx P."/>
            <person name="Pepin K.H."/>
            <person name="Johnson M."/>
            <person name="Thiruvilangam P."/>
            <person name="Bhonagiri V."/>
            <person name="Nash W.E."/>
            <person name="Mardis E.R."/>
            <person name="Wilson R.K."/>
        </authorList>
    </citation>
    <scope>NUCLEOTIDE SEQUENCE [LARGE SCALE GENOMIC DNA]</scope>
    <source>
        <strain evidence="8 9">ATCC 29799</strain>
    </source>
</reference>
<dbReference type="InterPro" id="IPR000719">
    <property type="entry name" value="Prot_kinase_dom"/>
</dbReference>
<dbReference type="PROSITE" id="PS50011">
    <property type="entry name" value="PROTEIN_KINASE_DOM"/>
    <property type="match status" value="1"/>
</dbReference>
<keyword evidence="6" id="KW-0472">Membrane</keyword>
<evidence type="ECO:0000313" key="9">
    <source>
        <dbReference type="Proteomes" id="UP000003639"/>
    </source>
</evidence>
<keyword evidence="2" id="KW-0808">Transferase</keyword>
<dbReference type="InterPro" id="IPR008271">
    <property type="entry name" value="Ser/Thr_kinase_AS"/>
</dbReference>
<dbReference type="EMBL" id="AAXG02000041">
    <property type="protein sequence ID" value="EDM98316.1"/>
    <property type="molecule type" value="Genomic_DNA"/>
</dbReference>
<gene>
    <name evidence="8" type="ORF">BACCAP_03977</name>
</gene>
<dbReference type="GO" id="GO:0004674">
    <property type="term" value="F:protein serine/threonine kinase activity"/>
    <property type="evidence" value="ECO:0007669"/>
    <property type="project" value="UniProtKB-EC"/>
</dbReference>
<dbReference type="CDD" id="cd14014">
    <property type="entry name" value="STKc_PknB_like"/>
    <property type="match status" value="1"/>
</dbReference>
<keyword evidence="3" id="KW-0547">Nucleotide-binding</keyword>
<keyword evidence="6" id="KW-1133">Transmembrane helix</keyword>
<evidence type="ECO:0000256" key="3">
    <source>
        <dbReference type="ARBA" id="ARBA00022741"/>
    </source>
</evidence>
<keyword evidence="4 8" id="KW-0418">Kinase</keyword>
<accession>A6P0G6</accession>
<dbReference type="STRING" id="411467.BACCAP_03977"/>
<sequence length="396" mass="44849">MRFYKRGIYVLQEIQILHQSPKSTVALMRDTDSGEKIVCKTLRGKHAVYEKLQKLEHPYLPRILAVKQEQGNTTVIEEYIEGAPLDRVSLPERALTKVFLELCQVLEFLHGHDILHRDIKPDNILLAPDGHIRLIDFDAAREPKEGETQDTRLLGTRGYAPPEQYGFSQTDARADLYALGVTFRQLLGPVARKGRWKGILRRCTALDPKDRYASAGQIRWAVYRGRLFRWGIRPVCIFIAGMIAVMAAMLFANTSSRLAVLSILGMADTQVWQENGINMEALQEAISDGTAPLMYEYSGTEALKAYDLVKEQYPELLILYSGYMAQDGAMVFGCLESTFLIRYGAYTFKGLHCIVKVTVDGAIEQIEQEDYDSYAPAVMAIYEAIYQMPRVETESR</sequence>
<protein>
    <recommendedName>
        <fullName evidence="1">non-specific serine/threonine protein kinase</fullName>
        <ecNumber evidence="1">2.7.11.1</ecNumber>
    </recommendedName>
</protein>
<dbReference type="PANTHER" id="PTHR43289">
    <property type="entry name" value="MITOGEN-ACTIVATED PROTEIN KINASE KINASE KINASE 20-RELATED"/>
    <property type="match status" value="1"/>
</dbReference>
<dbReference type="InterPro" id="IPR011009">
    <property type="entry name" value="Kinase-like_dom_sf"/>
</dbReference>
<feature type="domain" description="Protein kinase" evidence="7">
    <location>
        <begin position="1"/>
        <end position="273"/>
    </location>
</feature>
<name>A6P0G6_9FIRM</name>
<dbReference type="SUPFAM" id="SSF56112">
    <property type="entry name" value="Protein kinase-like (PK-like)"/>
    <property type="match status" value="1"/>
</dbReference>
<reference evidence="8 9" key="2">
    <citation type="submission" date="2007-06" db="EMBL/GenBank/DDBJ databases">
        <title>Draft genome sequence of Pseudoflavonifractor capillosus ATCC 29799.</title>
        <authorList>
            <person name="Sudarsanam P."/>
            <person name="Ley R."/>
            <person name="Guruge J."/>
            <person name="Turnbaugh P.J."/>
            <person name="Mahowald M."/>
            <person name="Liep D."/>
            <person name="Gordon J."/>
        </authorList>
    </citation>
    <scope>NUCLEOTIDE SEQUENCE [LARGE SCALE GENOMIC DNA]</scope>
    <source>
        <strain evidence="8 9">ATCC 29799</strain>
    </source>
</reference>